<evidence type="ECO:0000313" key="11">
    <source>
        <dbReference type="Proteomes" id="UP000663842"/>
    </source>
</evidence>
<dbReference type="Proteomes" id="UP000663855">
    <property type="component" value="Unassembled WGS sequence"/>
</dbReference>
<comment type="caution">
    <text evidence="9">The sequence shown here is derived from an EMBL/GenBank/DDBJ whole genome shotgun (WGS) entry which is preliminary data.</text>
</comment>
<dbReference type="EMBL" id="CAJOBG010003540">
    <property type="protein sequence ID" value="CAF4068453.1"/>
    <property type="molecule type" value="Genomic_DNA"/>
</dbReference>
<evidence type="ECO:0000313" key="1">
    <source>
        <dbReference type="EMBL" id="CAF1277306.1"/>
    </source>
</evidence>
<name>A0A819ZD37_9BILA</name>
<dbReference type="EMBL" id="CAJOBI010002876">
    <property type="protein sequence ID" value="CAF3947916.1"/>
    <property type="molecule type" value="Genomic_DNA"/>
</dbReference>
<evidence type="ECO:0000313" key="3">
    <source>
        <dbReference type="EMBL" id="CAF2061792.1"/>
    </source>
</evidence>
<keyword evidence="12" id="KW-1185">Reference proteome</keyword>
<accession>A0A819ZD37</accession>
<evidence type="ECO:0000313" key="5">
    <source>
        <dbReference type="EMBL" id="CAF2249160.1"/>
    </source>
</evidence>
<dbReference type="Proteomes" id="UP000663824">
    <property type="component" value="Unassembled WGS sequence"/>
</dbReference>
<organism evidence="9 11">
    <name type="scientific">Rotaria magnacalcarata</name>
    <dbReference type="NCBI Taxonomy" id="392030"/>
    <lineage>
        <taxon>Eukaryota</taxon>
        <taxon>Metazoa</taxon>
        <taxon>Spiralia</taxon>
        <taxon>Gnathifera</taxon>
        <taxon>Rotifera</taxon>
        <taxon>Eurotatoria</taxon>
        <taxon>Bdelloidea</taxon>
        <taxon>Philodinida</taxon>
        <taxon>Philodinidae</taxon>
        <taxon>Rotaria</taxon>
    </lineage>
</organism>
<evidence type="ECO:0000313" key="6">
    <source>
        <dbReference type="EMBL" id="CAF3867617.1"/>
    </source>
</evidence>
<evidence type="ECO:0000313" key="7">
    <source>
        <dbReference type="EMBL" id="CAF3947916.1"/>
    </source>
</evidence>
<dbReference type="EMBL" id="CAJNRE010007037">
    <property type="protein sequence ID" value="CAF2061792.1"/>
    <property type="molecule type" value="Genomic_DNA"/>
</dbReference>
<dbReference type="EMBL" id="CAJOBH010145531">
    <property type="protein sequence ID" value="CAF4824621.1"/>
    <property type="molecule type" value="Genomic_DNA"/>
</dbReference>
<dbReference type="Proteomes" id="UP000681967">
    <property type="component" value="Unassembled WGS sequence"/>
</dbReference>
<dbReference type="EMBL" id="CAJNOV010012172">
    <property type="protein sequence ID" value="CAF1477410.1"/>
    <property type="molecule type" value="Genomic_DNA"/>
</dbReference>
<dbReference type="OrthoDB" id="10065583at2759"/>
<dbReference type="EMBL" id="CAJOBJ010001212">
    <property type="protein sequence ID" value="CAF3867617.1"/>
    <property type="molecule type" value="Genomic_DNA"/>
</dbReference>
<dbReference type="AlphaFoldDB" id="A0A819ZD37"/>
<protein>
    <submittedName>
        <fullName evidence="9">Uncharacterized protein</fullName>
    </submittedName>
</protein>
<dbReference type="EMBL" id="CAJOBF010005187">
    <property type="protein sequence ID" value="CAF4166821.1"/>
    <property type="molecule type" value="Genomic_DNA"/>
</dbReference>
<evidence type="ECO:0000313" key="12">
    <source>
        <dbReference type="Proteomes" id="UP000663866"/>
    </source>
</evidence>
<dbReference type="Proteomes" id="UP000663842">
    <property type="component" value="Unassembled WGS sequence"/>
</dbReference>
<dbReference type="Proteomes" id="UP000663866">
    <property type="component" value="Unassembled WGS sequence"/>
</dbReference>
<dbReference type="Proteomes" id="UP000676336">
    <property type="component" value="Unassembled WGS sequence"/>
</dbReference>
<dbReference type="EMBL" id="CAJNRG010018187">
    <property type="protein sequence ID" value="CAF2249160.1"/>
    <property type="molecule type" value="Genomic_DNA"/>
</dbReference>
<dbReference type="Proteomes" id="UP000663887">
    <property type="component" value="Unassembled WGS sequence"/>
</dbReference>
<proteinExistence type="predicted"/>
<evidence type="ECO:0000313" key="2">
    <source>
        <dbReference type="EMBL" id="CAF1477410.1"/>
    </source>
</evidence>
<evidence type="ECO:0000313" key="10">
    <source>
        <dbReference type="EMBL" id="CAF4824621.1"/>
    </source>
</evidence>
<dbReference type="EMBL" id="CAJNRF010009623">
    <property type="protein sequence ID" value="CAF2111813.1"/>
    <property type="molecule type" value="Genomic_DNA"/>
</dbReference>
<evidence type="ECO:0000313" key="9">
    <source>
        <dbReference type="EMBL" id="CAF4166821.1"/>
    </source>
</evidence>
<dbReference type="Proteomes" id="UP000663856">
    <property type="component" value="Unassembled WGS sequence"/>
</dbReference>
<gene>
    <name evidence="10" type="ORF">BYL167_LOCUS49144</name>
    <name evidence="2" type="ORF">CJN711_LOCUS25981</name>
    <name evidence="6" type="ORF">GIL414_LOCUS4844</name>
    <name evidence="1" type="ORF">KQP761_LOCUS3601</name>
    <name evidence="3" type="ORF">MBJ925_LOCUS15078</name>
    <name evidence="8" type="ORF">OVN521_LOCUS19046</name>
    <name evidence="7" type="ORF">SMN809_LOCUS9088</name>
    <name evidence="9" type="ORF">UXM345_LOCUS26035</name>
    <name evidence="4" type="ORF">WKI299_LOCUS22401</name>
    <name evidence="5" type="ORF">XDN619_LOCUS35231</name>
</gene>
<sequence>MWWTWIQHKQFTSTTTKKHTKATFFITKTAYLSVELNAHNLLYILLLVKQKQLPKEALHVYLFNSQLCESMFCNARSLSGTYSTIINFTVADFLNRSQNISILNRIKCDHLFQQDDNEHLSFPIHHKHKRDNHLVSLQNLDDIDQLDVEDIISNAYSEALELIERLEISRLLQENDVFGLNSLSKYVFKQLNSRSKMFDYSTHIINDDDDDEFDLEEEGEEEENDNSDIVNQLNSDVTFEEEDDNDYNMTTIKSNFNGTKIFDEIETCRRDSYFKLKINDSYKYIHKQSAC</sequence>
<reference evidence="9" key="1">
    <citation type="submission" date="2021-02" db="EMBL/GenBank/DDBJ databases">
        <authorList>
            <person name="Nowell W R."/>
        </authorList>
    </citation>
    <scope>NUCLEOTIDE SEQUENCE</scope>
</reference>
<dbReference type="EMBL" id="CAJNOW010000442">
    <property type="protein sequence ID" value="CAF1277306.1"/>
    <property type="molecule type" value="Genomic_DNA"/>
</dbReference>
<dbReference type="Proteomes" id="UP000663834">
    <property type="component" value="Unassembled WGS sequence"/>
</dbReference>
<dbReference type="Proteomes" id="UP000681720">
    <property type="component" value="Unassembled WGS sequence"/>
</dbReference>
<evidence type="ECO:0000313" key="8">
    <source>
        <dbReference type="EMBL" id="CAF4068453.1"/>
    </source>
</evidence>
<evidence type="ECO:0000313" key="4">
    <source>
        <dbReference type="EMBL" id="CAF2111813.1"/>
    </source>
</evidence>